<evidence type="ECO:0000313" key="4">
    <source>
        <dbReference type="Proteomes" id="UP000284557"/>
    </source>
</evidence>
<name>A0ABD7HFG3_9MYCO</name>
<keyword evidence="2" id="KW-1133">Transmembrane helix</keyword>
<sequence length="162" mass="16757">MPLAEGDPYPKSRPPLITRVARGQLLTGAVIALITVVVSLSLAHCSKGVAALSQIASAHDGLARSAPQSVGATADTAGMHSEPAGSIIEQQGGRCGSADVVLFDDSVNHARPLLAPPAITIAFTGPPEQDPSSRPRRRPGDINPSAALSGRSLLYRLSVIRR</sequence>
<keyword evidence="2" id="KW-0812">Transmembrane</keyword>
<evidence type="ECO:0000313" key="3">
    <source>
        <dbReference type="EMBL" id="RIT26250.1"/>
    </source>
</evidence>
<evidence type="ECO:0008006" key="5">
    <source>
        <dbReference type="Google" id="ProtNLM"/>
    </source>
</evidence>
<feature type="transmembrane region" description="Helical" evidence="2">
    <location>
        <begin position="20"/>
        <end position="43"/>
    </location>
</feature>
<keyword evidence="2" id="KW-0472">Membrane</keyword>
<protein>
    <recommendedName>
        <fullName evidence="5">Lipoprotein LpqS</fullName>
    </recommendedName>
</protein>
<dbReference type="Proteomes" id="UP000284557">
    <property type="component" value="Unassembled WGS sequence"/>
</dbReference>
<dbReference type="EMBL" id="QXBN01000078">
    <property type="protein sequence ID" value="RIT26250.1"/>
    <property type="molecule type" value="Genomic_DNA"/>
</dbReference>
<accession>A0ABD7HFG3</accession>
<dbReference type="AlphaFoldDB" id="A0ABD7HFG3"/>
<comment type="caution">
    <text evidence="3">The sequence shown here is derived from an EMBL/GenBank/DDBJ whole genome shotgun (WGS) entry which is preliminary data.</text>
</comment>
<evidence type="ECO:0000256" key="2">
    <source>
        <dbReference type="SAM" id="Phobius"/>
    </source>
</evidence>
<proteinExistence type="predicted"/>
<evidence type="ECO:0000256" key="1">
    <source>
        <dbReference type="SAM" id="MobiDB-lite"/>
    </source>
</evidence>
<reference evidence="3 4" key="1">
    <citation type="submission" date="2018-08" db="EMBL/GenBank/DDBJ databases">
        <title>Linezolid Resistance in Mycobacterium abscessus: MIC Distribution and Comprehensive Investigation of Resistance Mechanisms.</title>
        <authorList>
            <person name="Ye M."/>
            <person name="Xu L."/>
            <person name="Zou Y."/>
            <person name="Li B."/>
            <person name="Guo Q."/>
            <person name="Zhang Y."/>
            <person name="Zhan M."/>
            <person name="Xu B."/>
            <person name="Yu F."/>
            <person name="Zhang Z."/>
            <person name="Chu H."/>
        </authorList>
    </citation>
    <scope>NUCLEOTIDE SEQUENCE [LARGE SCALE GENOMIC DNA]</scope>
    <source>
        <strain evidence="3 4">G143</strain>
    </source>
</reference>
<gene>
    <name evidence="3" type="ORF">D2E76_28460</name>
</gene>
<organism evidence="3 4">
    <name type="scientific">Mycobacteroides abscessus</name>
    <dbReference type="NCBI Taxonomy" id="36809"/>
    <lineage>
        <taxon>Bacteria</taxon>
        <taxon>Bacillati</taxon>
        <taxon>Actinomycetota</taxon>
        <taxon>Actinomycetes</taxon>
        <taxon>Mycobacteriales</taxon>
        <taxon>Mycobacteriaceae</taxon>
        <taxon>Mycobacteroides</taxon>
    </lineage>
</organism>
<feature type="region of interest" description="Disordered" evidence="1">
    <location>
        <begin position="121"/>
        <end position="145"/>
    </location>
</feature>
<dbReference type="RefSeq" id="WP_100451988.1">
    <property type="nucleotide sequence ID" value="NZ_JBDLOT010000021.1"/>
</dbReference>